<dbReference type="GO" id="GO:0009166">
    <property type="term" value="P:nucleotide catabolic process"/>
    <property type="evidence" value="ECO:0007669"/>
    <property type="project" value="InterPro"/>
</dbReference>
<proteinExistence type="inferred from homology"/>
<evidence type="ECO:0000259" key="5">
    <source>
        <dbReference type="Pfam" id="PF02872"/>
    </source>
</evidence>
<dbReference type="SUPFAM" id="SSF55816">
    <property type="entry name" value="5'-nucleotidase (syn. UDP-sugar hydrolase), C-terminal domain"/>
    <property type="match status" value="1"/>
</dbReference>
<dbReference type="InterPro" id="IPR029052">
    <property type="entry name" value="Metallo-depent_PP-like"/>
</dbReference>
<comment type="similarity">
    <text evidence="1 3">Belongs to the 5'-nucleotidase family.</text>
</comment>
<dbReference type="InterPro" id="IPR036907">
    <property type="entry name" value="5'-Nucleotdase_C_sf"/>
</dbReference>
<dbReference type="SUPFAM" id="SSF56300">
    <property type="entry name" value="Metallo-dependent phosphatases"/>
    <property type="match status" value="1"/>
</dbReference>
<evidence type="ECO:0000256" key="3">
    <source>
        <dbReference type="RuleBase" id="RU362119"/>
    </source>
</evidence>
<dbReference type="PRINTS" id="PR01607">
    <property type="entry name" value="APYRASEFAMLY"/>
</dbReference>
<evidence type="ECO:0000256" key="2">
    <source>
        <dbReference type="ARBA" id="ARBA00022729"/>
    </source>
</evidence>
<accession>A0AAD5QEV4</accession>
<sequence>MADAREEERLEAELWGFVRGEERAKHRDPRDQHAHLVVLSVNDVHDMLPGRDGRGGISGLATLLDRERATLTNDQTLLVTLNGDFLNGTEVSERLLGEHAIELMDHVGIQYVVVGNHEFDFGERVMRQRLAASRFKWLGANIIDRSTGLLLDGLLPVDVLELQGGLRLGLLGVCTPDTPTSSSPGDNIEFRDTVATAIECVRVLRERHRVDFIVALTHLRIREDRQLARAVPEIDVILGGHDHEPHTVYEGRTLIHKSGQNAHWLARLDFQLTRSAVHPERPVAVMAQWRMIANEQIPSQPACDEILVKYLRRLAAEDRASDLDRELAVVKRPLATSTVLLRSGECNMGNLVADALRAVLHADLGFINGGFIRGDSLYDDGDVLTPRVLNHEMPFPRAAVVLRIKIRDLGDALRQQLARYPQVSSTHPHISGFRLTVDRRVEAEPAVLCITRHGGQCDDGEELVTVATTEFVANGGDGCTAWRQGELVSRHARVTDVVAQFLTTLREVAYPTHEGRITILE</sequence>
<dbReference type="Gene3D" id="3.60.21.10">
    <property type="match status" value="1"/>
</dbReference>
<name>A0AAD5QEV4_PYTIN</name>
<dbReference type="GO" id="GO:0000166">
    <property type="term" value="F:nucleotide binding"/>
    <property type="evidence" value="ECO:0007669"/>
    <property type="project" value="UniProtKB-KW"/>
</dbReference>
<dbReference type="Pfam" id="PF02872">
    <property type="entry name" value="5_nucleotid_C"/>
    <property type="match status" value="1"/>
</dbReference>
<keyword evidence="3" id="KW-0547">Nucleotide-binding</keyword>
<dbReference type="Pfam" id="PF00149">
    <property type="entry name" value="Metallophos"/>
    <property type="match status" value="1"/>
</dbReference>
<evidence type="ECO:0000259" key="4">
    <source>
        <dbReference type="Pfam" id="PF00149"/>
    </source>
</evidence>
<protein>
    <recommendedName>
        <fullName evidence="8">Calcineurin-like phosphoesterase</fullName>
    </recommendedName>
</protein>
<dbReference type="AlphaFoldDB" id="A0AAD5QEV4"/>
<dbReference type="Gene3D" id="3.90.780.10">
    <property type="entry name" value="5'-Nucleotidase, C-terminal domain"/>
    <property type="match status" value="1"/>
</dbReference>
<dbReference type="InterPro" id="IPR004843">
    <property type="entry name" value="Calcineurin-like_PHP"/>
</dbReference>
<keyword evidence="2" id="KW-0732">Signal</keyword>
<reference evidence="6" key="1">
    <citation type="submission" date="2021-12" db="EMBL/GenBank/DDBJ databases">
        <title>Prjna785345.</title>
        <authorList>
            <person name="Rujirawat T."/>
            <person name="Krajaejun T."/>
        </authorList>
    </citation>
    <scope>NUCLEOTIDE SEQUENCE</scope>
    <source>
        <strain evidence="6">Pi057C3</strain>
    </source>
</reference>
<dbReference type="PANTHER" id="PTHR11575:SF48">
    <property type="entry name" value="5'-NUCLEOTIDASE"/>
    <property type="match status" value="1"/>
</dbReference>
<dbReference type="EMBL" id="JAKCXM010000003">
    <property type="protein sequence ID" value="KAJ0409628.1"/>
    <property type="molecule type" value="Genomic_DNA"/>
</dbReference>
<organism evidence="6 7">
    <name type="scientific">Pythium insidiosum</name>
    <name type="common">Pythiosis disease agent</name>
    <dbReference type="NCBI Taxonomy" id="114742"/>
    <lineage>
        <taxon>Eukaryota</taxon>
        <taxon>Sar</taxon>
        <taxon>Stramenopiles</taxon>
        <taxon>Oomycota</taxon>
        <taxon>Peronosporomycetes</taxon>
        <taxon>Pythiales</taxon>
        <taxon>Pythiaceae</taxon>
        <taxon>Pythium</taxon>
    </lineage>
</organism>
<dbReference type="GO" id="GO:0016787">
    <property type="term" value="F:hydrolase activity"/>
    <property type="evidence" value="ECO:0007669"/>
    <property type="project" value="UniProtKB-KW"/>
</dbReference>
<dbReference type="PANTHER" id="PTHR11575">
    <property type="entry name" value="5'-NUCLEOTIDASE-RELATED"/>
    <property type="match status" value="1"/>
</dbReference>
<comment type="caution">
    <text evidence="6">The sequence shown here is derived from an EMBL/GenBank/DDBJ whole genome shotgun (WGS) entry which is preliminary data.</text>
</comment>
<evidence type="ECO:0000313" key="7">
    <source>
        <dbReference type="Proteomes" id="UP001209570"/>
    </source>
</evidence>
<gene>
    <name evidence="6" type="ORF">P43SY_008500</name>
</gene>
<evidence type="ECO:0000313" key="6">
    <source>
        <dbReference type="EMBL" id="KAJ0409628.1"/>
    </source>
</evidence>
<dbReference type="Proteomes" id="UP001209570">
    <property type="component" value="Unassembled WGS sequence"/>
</dbReference>
<dbReference type="InterPro" id="IPR006179">
    <property type="entry name" value="5_nucleotidase/apyrase"/>
</dbReference>
<feature type="domain" description="Calcineurin-like phosphoesterase" evidence="4">
    <location>
        <begin position="38"/>
        <end position="245"/>
    </location>
</feature>
<keyword evidence="7" id="KW-1185">Reference proteome</keyword>
<keyword evidence="3" id="KW-0378">Hydrolase</keyword>
<dbReference type="InterPro" id="IPR008334">
    <property type="entry name" value="5'-Nucleotdase_C"/>
</dbReference>
<evidence type="ECO:0000256" key="1">
    <source>
        <dbReference type="ARBA" id="ARBA00006654"/>
    </source>
</evidence>
<evidence type="ECO:0008006" key="8">
    <source>
        <dbReference type="Google" id="ProtNLM"/>
    </source>
</evidence>
<feature type="domain" description="5'-Nucleotidase C-terminal" evidence="5">
    <location>
        <begin position="342"/>
        <end position="481"/>
    </location>
</feature>